<evidence type="ECO:0000256" key="7">
    <source>
        <dbReference type="ARBA" id="ARBA00023136"/>
    </source>
</evidence>
<evidence type="ECO:0000256" key="3">
    <source>
        <dbReference type="ARBA" id="ARBA00022448"/>
    </source>
</evidence>
<feature type="repeat" description="Solcar" evidence="8">
    <location>
        <begin position="30"/>
        <end position="113"/>
    </location>
</feature>
<comment type="subcellular location">
    <subcellularLocation>
        <location evidence="1">Membrane</location>
        <topology evidence="1">Multi-pass membrane protein</topology>
    </subcellularLocation>
</comment>
<keyword evidence="3 9" id="KW-0813">Transport</keyword>
<evidence type="ECO:0000313" key="10">
    <source>
        <dbReference type="EMBL" id="THH01531.1"/>
    </source>
</evidence>
<comment type="similarity">
    <text evidence="2 9">Belongs to the mitochondrial carrier (TC 2.A.29) family.</text>
</comment>
<name>A0A4S4KT72_9APHY</name>
<dbReference type="PANTHER" id="PTHR45618">
    <property type="entry name" value="MITOCHONDRIAL DICARBOXYLATE CARRIER-RELATED"/>
    <property type="match status" value="1"/>
</dbReference>
<dbReference type="InterPro" id="IPR018108">
    <property type="entry name" value="MCP_transmembrane"/>
</dbReference>
<keyword evidence="4 8" id="KW-0812">Transmembrane</keyword>
<keyword evidence="6" id="KW-1133">Transmembrane helix</keyword>
<organism evidence="10 11">
    <name type="scientific">Hermanssonia centrifuga</name>
    <dbReference type="NCBI Taxonomy" id="98765"/>
    <lineage>
        <taxon>Eukaryota</taxon>
        <taxon>Fungi</taxon>
        <taxon>Dikarya</taxon>
        <taxon>Basidiomycota</taxon>
        <taxon>Agaricomycotina</taxon>
        <taxon>Agaricomycetes</taxon>
        <taxon>Polyporales</taxon>
        <taxon>Meruliaceae</taxon>
        <taxon>Hermanssonia</taxon>
    </lineage>
</organism>
<evidence type="ECO:0000256" key="2">
    <source>
        <dbReference type="ARBA" id="ARBA00006375"/>
    </source>
</evidence>
<dbReference type="EMBL" id="SGPJ01000022">
    <property type="protein sequence ID" value="THH01531.1"/>
    <property type="molecule type" value="Genomic_DNA"/>
</dbReference>
<sequence length="116" mass="12793">MNASQVGSYDYFKSSLISAPVPILDYQFHDNLLCHTAASCLAGTVATTVCAPADVLKSRLMSASSSQRPLDMLKQSLREEGPRFLFKGWTPAFIRLGPNTVLMFVFYELISELPSN</sequence>
<reference evidence="10 11" key="1">
    <citation type="submission" date="2019-02" db="EMBL/GenBank/DDBJ databases">
        <title>Genome sequencing of the rare red list fungi Phlebia centrifuga.</title>
        <authorList>
            <person name="Buettner E."/>
            <person name="Kellner H."/>
        </authorList>
    </citation>
    <scope>NUCLEOTIDE SEQUENCE [LARGE SCALE GENOMIC DNA]</scope>
    <source>
        <strain evidence="10 11">DSM 108282</strain>
    </source>
</reference>
<evidence type="ECO:0000256" key="9">
    <source>
        <dbReference type="RuleBase" id="RU000488"/>
    </source>
</evidence>
<dbReference type="Pfam" id="PF00153">
    <property type="entry name" value="Mito_carr"/>
    <property type="match status" value="1"/>
</dbReference>
<dbReference type="Proteomes" id="UP000309038">
    <property type="component" value="Unassembled WGS sequence"/>
</dbReference>
<protein>
    <recommendedName>
        <fullName evidence="12">Mitochondrial carrier protein</fullName>
    </recommendedName>
</protein>
<dbReference type="AlphaFoldDB" id="A0A4S4KT72"/>
<evidence type="ECO:0000256" key="1">
    <source>
        <dbReference type="ARBA" id="ARBA00004141"/>
    </source>
</evidence>
<dbReference type="PROSITE" id="PS50920">
    <property type="entry name" value="SOLCAR"/>
    <property type="match status" value="1"/>
</dbReference>
<evidence type="ECO:0000256" key="4">
    <source>
        <dbReference type="ARBA" id="ARBA00022692"/>
    </source>
</evidence>
<evidence type="ECO:0000256" key="6">
    <source>
        <dbReference type="ARBA" id="ARBA00022989"/>
    </source>
</evidence>
<evidence type="ECO:0000256" key="5">
    <source>
        <dbReference type="ARBA" id="ARBA00022737"/>
    </source>
</evidence>
<dbReference type="SUPFAM" id="SSF103506">
    <property type="entry name" value="Mitochondrial carrier"/>
    <property type="match status" value="1"/>
</dbReference>
<keyword evidence="7 8" id="KW-0472">Membrane</keyword>
<gene>
    <name evidence="10" type="ORF">EW026_g1214</name>
</gene>
<keyword evidence="11" id="KW-1185">Reference proteome</keyword>
<proteinExistence type="inferred from homology"/>
<accession>A0A4S4KT72</accession>
<comment type="caution">
    <text evidence="10">The sequence shown here is derived from an EMBL/GenBank/DDBJ whole genome shotgun (WGS) entry which is preliminary data.</text>
</comment>
<dbReference type="GO" id="GO:0016020">
    <property type="term" value="C:membrane"/>
    <property type="evidence" value="ECO:0007669"/>
    <property type="project" value="UniProtKB-SubCell"/>
</dbReference>
<evidence type="ECO:0000313" key="11">
    <source>
        <dbReference type="Proteomes" id="UP000309038"/>
    </source>
</evidence>
<evidence type="ECO:0000256" key="8">
    <source>
        <dbReference type="PROSITE-ProRule" id="PRU00282"/>
    </source>
</evidence>
<evidence type="ECO:0008006" key="12">
    <source>
        <dbReference type="Google" id="ProtNLM"/>
    </source>
</evidence>
<dbReference type="InterPro" id="IPR050391">
    <property type="entry name" value="Mito_Metabolite_Transporter"/>
</dbReference>
<dbReference type="Gene3D" id="1.50.40.10">
    <property type="entry name" value="Mitochondrial carrier domain"/>
    <property type="match status" value="1"/>
</dbReference>
<keyword evidence="5" id="KW-0677">Repeat</keyword>
<dbReference type="InterPro" id="IPR023395">
    <property type="entry name" value="MCP_dom_sf"/>
</dbReference>